<evidence type="ECO:0000256" key="8">
    <source>
        <dbReference type="ARBA" id="ARBA00023136"/>
    </source>
</evidence>
<evidence type="ECO:0000256" key="7">
    <source>
        <dbReference type="ARBA" id="ARBA00022967"/>
    </source>
</evidence>
<organism evidence="10 11">
    <name type="scientific">Brochothrix thermosphacta</name>
    <name type="common">Microbacterium thermosphactum</name>
    <dbReference type="NCBI Taxonomy" id="2756"/>
    <lineage>
        <taxon>Bacteria</taxon>
        <taxon>Bacillati</taxon>
        <taxon>Bacillota</taxon>
        <taxon>Bacilli</taxon>
        <taxon>Bacillales</taxon>
        <taxon>Listeriaceae</taxon>
        <taxon>Brochothrix</taxon>
    </lineage>
</organism>
<dbReference type="KEGG" id="bths:CNY62_07715"/>
<evidence type="ECO:0000256" key="5">
    <source>
        <dbReference type="ARBA" id="ARBA00022741"/>
    </source>
</evidence>
<dbReference type="GO" id="GO:0043190">
    <property type="term" value="C:ATP-binding cassette (ABC) transporter complex"/>
    <property type="evidence" value="ECO:0007669"/>
    <property type="project" value="TreeGrafter"/>
</dbReference>
<name>A0A1D2LWQ2_BROTH</name>
<dbReference type="InterPro" id="IPR003593">
    <property type="entry name" value="AAA+_ATPase"/>
</dbReference>
<evidence type="ECO:0000256" key="4">
    <source>
        <dbReference type="ARBA" id="ARBA00022475"/>
    </source>
</evidence>
<dbReference type="InterPro" id="IPR017871">
    <property type="entry name" value="ABC_transporter-like_CS"/>
</dbReference>
<dbReference type="InterPro" id="IPR027417">
    <property type="entry name" value="P-loop_NTPase"/>
</dbReference>
<dbReference type="Pfam" id="PF00005">
    <property type="entry name" value="ABC_tran"/>
    <property type="match status" value="2"/>
</dbReference>
<dbReference type="InterPro" id="IPR015856">
    <property type="entry name" value="ABC_transpr_CbiO/EcfA_su"/>
</dbReference>
<dbReference type="CDD" id="cd03225">
    <property type="entry name" value="ABC_cobalt_CbiO_domain1"/>
    <property type="match status" value="2"/>
</dbReference>
<evidence type="ECO:0000256" key="2">
    <source>
        <dbReference type="ARBA" id="ARBA00005417"/>
    </source>
</evidence>
<evidence type="ECO:0000256" key="1">
    <source>
        <dbReference type="ARBA" id="ARBA00004202"/>
    </source>
</evidence>
<dbReference type="SUPFAM" id="SSF52540">
    <property type="entry name" value="P-loop containing nucleoside triphosphate hydrolases"/>
    <property type="match status" value="2"/>
</dbReference>
<dbReference type="STRING" id="2756.BFR44_09570"/>
<sequence>MVVLAEIKNLNFKYPEEQETALLSSSLIIEEGDFLVLAGSSGSGKTTLLRHLKKELWPIGERTGEILYQGERYQDLTEVQSATEIGMVFQNPENQIVMDNVMGELAFSLENIGCPPKIIEKRIAELISFLGFQNILEQSIHTLSGGQKQLVNLASVLILQPKLLVLDEPTAQLDPIATRDFLGLLKRIHEELGITIVMSEHRLDEVIPMATRLVMMEDGKIIENNRPETVVGNLWQERGNALFIPQVPRLFLEMGSSVLPFSVLEGQRNLPRLQENVTVDKKADNAPEREPILKAKSIAFQYEKNGRFILRDLNFSIAKGEWVGIVGKNGTGKSTFLMVLAGLLNARRGKVTFAGRTLNKIDLQERYERIGYVSQNPAYHFAYDTVFDEFYQRAIQIKLPQPEEAVQTMLQELQITHVSKRNPLDCSGGEQQLVSLGLVLLSKPEILLLDEPTKGLDPVRKHHLGELLKSLQAKGTTLVMATHDMEFAAAYGTRAALLFDGKILSEASVADFFSDNFFYTTSINRLVRKYLPQALTWEDVIPHVENSKKFN</sequence>
<accession>A0A1D2LWQ2</accession>
<dbReference type="RefSeq" id="WP_069126320.1">
    <property type="nucleotide sequence ID" value="NZ_CP023483.1"/>
</dbReference>
<feature type="domain" description="ABC transporter" evidence="9">
    <location>
        <begin position="5"/>
        <end position="243"/>
    </location>
</feature>
<dbReference type="EMBL" id="CP023483">
    <property type="protein sequence ID" value="ATF26270.1"/>
    <property type="molecule type" value="Genomic_DNA"/>
</dbReference>
<dbReference type="InterPro" id="IPR003439">
    <property type="entry name" value="ABC_transporter-like_ATP-bd"/>
</dbReference>
<dbReference type="SMART" id="SM00382">
    <property type="entry name" value="AAA"/>
    <property type="match status" value="2"/>
</dbReference>
<keyword evidence="5" id="KW-0547">Nucleotide-binding</keyword>
<dbReference type="PROSITE" id="PS00211">
    <property type="entry name" value="ABC_TRANSPORTER_1"/>
    <property type="match status" value="2"/>
</dbReference>
<dbReference type="GO" id="GO:0005524">
    <property type="term" value="F:ATP binding"/>
    <property type="evidence" value="ECO:0007669"/>
    <property type="project" value="UniProtKB-KW"/>
</dbReference>
<dbReference type="Proteomes" id="UP000243591">
    <property type="component" value="Chromosome"/>
</dbReference>
<dbReference type="OrthoDB" id="501320at2"/>
<feature type="domain" description="ABC transporter" evidence="9">
    <location>
        <begin position="293"/>
        <end position="525"/>
    </location>
</feature>
<dbReference type="PROSITE" id="PS50893">
    <property type="entry name" value="ABC_TRANSPORTER_2"/>
    <property type="match status" value="2"/>
</dbReference>
<dbReference type="GO" id="GO:0042626">
    <property type="term" value="F:ATPase-coupled transmembrane transporter activity"/>
    <property type="evidence" value="ECO:0007669"/>
    <property type="project" value="TreeGrafter"/>
</dbReference>
<keyword evidence="4" id="KW-1003">Cell membrane</keyword>
<evidence type="ECO:0000256" key="3">
    <source>
        <dbReference type="ARBA" id="ARBA00022448"/>
    </source>
</evidence>
<dbReference type="NCBIfam" id="NF010167">
    <property type="entry name" value="PRK13648.1"/>
    <property type="match status" value="2"/>
</dbReference>
<comment type="subcellular location">
    <subcellularLocation>
        <location evidence="1">Cell membrane</location>
        <topology evidence="1">Peripheral membrane protein</topology>
    </subcellularLocation>
</comment>
<evidence type="ECO:0000313" key="10">
    <source>
        <dbReference type="EMBL" id="ATF26270.1"/>
    </source>
</evidence>
<keyword evidence="7" id="KW-1278">Translocase</keyword>
<protein>
    <submittedName>
        <fullName evidence="10">Cobalt ABC transporter ATP-binding protein</fullName>
    </submittedName>
</protein>
<dbReference type="AlphaFoldDB" id="A0A1D2LWQ2"/>
<reference evidence="10 11" key="1">
    <citation type="submission" date="2017-09" db="EMBL/GenBank/DDBJ databases">
        <title>Complete Genome Sequences of Two Strains of the Meat Spoilage Bacterium Brochothrix thermosphacta Isolated from Ground Chicken.</title>
        <authorList>
            <person name="Paoli G.C."/>
            <person name="Wijey C."/>
            <person name="Chen C.-Y."/>
            <person name="Nguyen L."/>
            <person name="Yan X."/>
            <person name="Irwin P.L."/>
        </authorList>
    </citation>
    <scope>NUCLEOTIDE SEQUENCE [LARGE SCALE GENOMIC DNA]</scope>
    <source>
        <strain evidence="10 11">BI</strain>
    </source>
</reference>
<dbReference type="InterPro" id="IPR050095">
    <property type="entry name" value="ECF_ABC_transporter_ATP-bd"/>
</dbReference>
<keyword evidence="8" id="KW-0472">Membrane</keyword>
<proteinExistence type="inferred from homology"/>
<keyword evidence="11" id="KW-1185">Reference proteome</keyword>
<evidence type="ECO:0000259" key="9">
    <source>
        <dbReference type="PROSITE" id="PS50893"/>
    </source>
</evidence>
<dbReference type="PANTHER" id="PTHR43553">
    <property type="entry name" value="HEAVY METAL TRANSPORTER"/>
    <property type="match status" value="1"/>
</dbReference>
<dbReference type="Gene3D" id="3.40.50.300">
    <property type="entry name" value="P-loop containing nucleotide triphosphate hydrolases"/>
    <property type="match status" value="2"/>
</dbReference>
<dbReference type="GO" id="GO:0016887">
    <property type="term" value="F:ATP hydrolysis activity"/>
    <property type="evidence" value="ECO:0007669"/>
    <property type="project" value="InterPro"/>
</dbReference>
<evidence type="ECO:0000256" key="6">
    <source>
        <dbReference type="ARBA" id="ARBA00022840"/>
    </source>
</evidence>
<comment type="similarity">
    <text evidence="2">Belongs to the ABC transporter superfamily.</text>
</comment>
<keyword evidence="6 10" id="KW-0067">ATP-binding</keyword>
<gene>
    <name evidence="10" type="ORF">CNY62_07715</name>
</gene>
<keyword evidence="3" id="KW-0813">Transport</keyword>
<evidence type="ECO:0000313" key="11">
    <source>
        <dbReference type="Proteomes" id="UP000243591"/>
    </source>
</evidence>